<dbReference type="PANTHER" id="PTHR43233:SF1">
    <property type="entry name" value="FAMILY N-ACETYLTRANSFERASE, PUTATIVE (AFU_ORTHOLOGUE AFUA_6G03350)-RELATED"/>
    <property type="match status" value="1"/>
</dbReference>
<organism evidence="2 3">
    <name type="scientific">Actinomadura napierensis</name>
    <dbReference type="NCBI Taxonomy" id="267854"/>
    <lineage>
        <taxon>Bacteria</taxon>
        <taxon>Bacillati</taxon>
        <taxon>Actinomycetota</taxon>
        <taxon>Actinomycetes</taxon>
        <taxon>Streptosporangiales</taxon>
        <taxon>Thermomonosporaceae</taxon>
        <taxon>Actinomadura</taxon>
    </lineage>
</organism>
<dbReference type="EMBL" id="BAAAMR010000062">
    <property type="protein sequence ID" value="GAA2153622.1"/>
    <property type="molecule type" value="Genomic_DNA"/>
</dbReference>
<evidence type="ECO:0000313" key="3">
    <source>
        <dbReference type="Proteomes" id="UP001501020"/>
    </source>
</evidence>
<dbReference type="InterPro" id="IPR000182">
    <property type="entry name" value="GNAT_dom"/>
</dbReference>
<dbReference type="SUPFAM" id="SSF55729">
    <property type="entry name" value="Acyl-CoA N-acyltransferases (Nat)"/>
    <property type="match status" value="1"/>
</dbReference>
<evidence type="ECO:0000259" key="1">
    <source>
        <dbReference type="PROSITE" id="PS51186"/>
    </source>
</evidence>
<reference evidence="2 3" key="1">
    <citation type="journal article" date="2019" name="Int. J. Syst. Evol. Microbiol.">
        <title>The Global Catalogue of Microorganisms (GCM) 10K type strain sequencing project: providing services to taxonomists for standard genome sequencing and annotation.</title>
        <authorList>
            <consortium name="The Broad Institute Genomics Platform"/>
            <consortium name="The Broad Institute Genome Sequencing Center for Infectious Disease"/>
            <person name="Wu L."/>
            <person name="Ma J."/>
        </authorList>
    </citation>
    <scope>NUCLEOTIDE SEQUENCE [LARGE SCALE GENOMIC DNA]</scope>
    <source>
        <strain evidence="2 3">JCM 13850</strain>
    </source>
</reference>
<dbReference type="PROSITE" id="PS51186">
    <property type="entry name" value="GNAT"/>
    <property type="match status" value="1"/>
</dbReference>
<proteinExistence type="predicted"/>
<feature type="domain" description="N-acetyltransferase" evidence="1">
    <location>
        <begin position="18"/>
        <end position="148"/>
    </location>
</feature>
<protein>
    <submittedName>
        <fullName evidence="2">GNAT family N-acetyltransferase</fullName>
    </submittedName>
</protein>
<evidence type="ECO:0000313" key="2">
    <source>
        <dbReference type="EMBL" id="GAA2153622.1"/>
    </source>
</evidence>
<dbReference type="Proteomes" id="UP001501020">
    <property type="component" value="Unassembled WGS sequence"/>
</dbReference>
<keyword evidence="3" id="KW-1185">Reference proteome</keyword>
<name>A0ABN3A542_9ACTN</name>
<gene>
    <name evidence="2" type="ORF">GCM10009727_60180</name>
</gene>
<comment type="caution">
    <text evidence="2">The sequence shown here is derived from an EMBL/GenBank/DDBJ whole genome shotgun (WGS) entry which is preliminary data.</text>
</comment>
<sequence length="152" mass="16864">MLGKVSRILARREGFVISDDPDLIQVDVVHGFLTRESYWRPGVTREVVQRAMAASLCLGVYTDDEAMVGFARVVSDTVTYAWLDDVFIISAYRGQGLGDWLIGIALAHPDVADVAAIMLLTADAQQLYGRHGFQEFSGWESVMIRTKPEPTD</sequence>
<dbReference type="PANTHER" id="PTHR43233">
    <property type="entry name" value="FAMILY N-ACETYLTRANSFERASE, PUTATIVE (AFU_ORTHOLOGUE AFUA_6G03350)-RELATED"/>
    <property type="match status" value="1"/>
</dbReference>
<dbReference type="Pfam" id="PF13508">
    <property type="entry name" value="Acetyltransf_7"/>
    <property type="match status" value="1"/>
</dbReference>
<dbReference type="InterPro" id="IPR016181">
    <property type="entry name" value="Acyl_CoA_acyltransferase"/>
</dbReference>
<dbReference type="CDD" id="cd04301">
    <property type="entry name" value="NAT_SF"/>
    <property type="match status" value="1"/>
</dbReference>
<dbReference type="Gene3D" id="3.40.630.30">
    <property type="match status" value="1"/>
</dbReference>
<accession>A0ABN3A542</accession>
<dbReference type="InterPro" id="IPR053144">
    <property type="entry name" value="Acetyltransferase_Butenolide"/>
</dbReference>